<accession>A0A653CWD4</accession>
<keyword evidence="5" id="KW-1185">Reference proteome</keyword>
<dbReference type="AlphaFoldDB" id="A0A653CWD4"/>
<dbReference type="SUPFAM" id="SSF53474">
    <property type="entry name" value="alpha/beta-Hydrolases"/>
    <property type="match status" value="1"/>
</dbReference>
<gene>
    <name evidence="4" type="ORF">CALMAC_LOCUS12417</name>
</gene>
<evidence type="ECO:0000313" key="5">
    <source>
        <dbReference type="Proteomes" id="UP000410492"/>
    </source>
</evidence>
<reference evidence="4 5" key="1">
    <citation type="submission" date="2019-01" db="EMBL/GenBank/DDBJ databases">
        <authorList>
            <person name="Sayadi A."/>
        </authorList>
    </citation>
    <scope>NUCLEOTIDE SEQUENCE [LARGE SCALE GENOMIC DNA]</scope>
</reference>
<organism evidence="4 5">
    <name type="scientific">Callosobruchus maculatus</name>
    <name type="common">Southern cowpea weevil</name>
    <name type="synonym">Pulse bruchid</name>
    <dbReference type="NCBI Taxonomy" id="64391"/>
    <lineage>
        <taxon>Eukaryota</taxon>
        <taxon>Metazoa</taxon>
        <taxon>Ecdysozoa</taxon>
        <taxon>Arthropoda</taxon>
        <taxon>Hexapoda</taxon>
        <taxon>Insecta</taxon>
        <taxon>Pterygota</taxon>
        <taxon>Neoptera</taxon>
        <taxon>Endopterygota</taxon>
        <taxon>Coleoptera</taxon>
        <taxon>Polyphaga</taxon>
        <taxon>Cucujiformia</taxon>
        <taxon>Chrysomeloidea</taxon>
        <taxon>Chrysomelidae</taxon>
        <taxon>Bruchinae</taxon>
        <taxon>Bruchini</taxon>
        <taxon>Callosobruchus</taxon>
    </lineage>
</organism>
<feature type="domain" description="Carboxylesterase type B" evidence="3">
    <location>
        <begin position="1"/>
        <end position="107"/>
    </location>
</feature>
<dbReference type="EMBL" id="CAACVG010009127">
    <property type="protein sequence ID" value="VEN52201.1"/>
    <property type="molecule type" value="Genomic_DNA"/>
</dbReference>
<comment type="similarity">
    <text evidence="1">Belongs to the type-B carboxylesterase/lipase family.</text>
</comment>
<evidence type="ECO:0000256" key="2">
    <source>
        <dbReference type="ARBA" id="ARBA00023180"/>
    </source>
</evidence>
<keyword evidence="2" id="KW-0325">Glycoprotein</keyword>
<dbReference type="Proteomes" id="UP000410492">
    <property type="component" value="Unassembled WGS sequence"/>
</dbReference>
<evidence type="ECO:0000256" key="1">
    <source>
        <dbReference type="ARBA" id="ARBA00005964"/>
    </source>
</evidence>
<name>A0A653CWD4_CALMS</name>
<dbReference type="Pfam" id="PF00135">
    <property type="entry name" value="COesterase"/>
    <property type="match status" value="1"/>
</dbReference>
<feature type="non-terminal residue" evidence="4">
    <location>
        <position position="116"/>
    </location>
</feature>
<proteinExistence type="inferred from homology"/>
<dbReference type="InterPro" id="IPR029058">
    <property type="entry name" value="AB_hydrolase_fold"/>
</dbReference>
<dbReference type="OrthoDB" id="3200163at2759"/>
<dbReference type="Gene3D" id="3.40.50.1820">
    <property type="entry name" value="alpha/beta hydrolase"/>
    <property type="match status" value="1"/>
</dbReference>
<sequence>MDLIAGLHWLRENLEEFGGDPHNITVMGHGTGAALANFIAVSPVAKELFHRVILISGSSLSPWALQRDPLWVKRSVAKHTNCHGDLHEDDLAPCLRQRPLSQLMSVRLDSPRFLPG</sequence>
<dbReference type="InterPro" id="IPR002018">
    <property type="entry name" value="CarbesteraseB"/>
</dbReference>
<evidence type="ECO:0000313" key="4">
    <source>
        <dbReference type="EMBL" id="VEN52201.1"/>
    </source>
</evidence>
<dbReference type="PANTHER" id="PTHR43903">
    <property type="entry name" value="NEUROLIGIN"/>
    <property type="match status" value="1"/>
</dbReference>
<dbReference type="InterPro" id="IPR051093">
    <property type="entry name" value="Neuroligin/BSAL"/>
</dbReference>
<evidence type="ECO:0000259" key="3">
    <source>
        <dbReference type="Pfam" id="PF00135"/>
    </source>
</evidence>
<protein>
    <recommendedName>
        <fullName evidence="3">Carboxylesterase type B domain-containing protein</fullName>
    </recommendedName>
</protein>